<reference evidence="3" key="2">
    <citation type="journal article" date="2007" name="Science">
        <title>Draft genome sequence of the sexually transmitted pathogen Trichomonas vaginalis.</title>
        <authorList>
            <person name="Carlton J.M."/>
            <person name="Hirt R.P."/>
            <person name="Silva J.C."/>
            <person name="Delcher A.L."/>
            <person name="Schatz M."/>
            <person name="Zhao Q."/>
            <person name="Wortman J.R."/>
            <person name="Bidwell S.L."/>
            <person name="Alsmark U.C.M."/>
            <person name="Besteiro S."/>
            <person name="Sicheritz-Ponten T."/>
            <person name="Noel C.J."/>
            <person name="Dacks J.B."/>
            <person name="Foster P.G."/>
            <person name="Simillion C."/>
            <person name="Van de Peer Y."/>
            <person name="Miranda-Saavedra D."/>
            <person name="Barton G.J."/>
            <person name="Westrop G.D."/>
            <person name="Mueller S."/>
            <person name="Dessi D."/>
            <person name="Fiori P.L."/>
            <person name="Ren Q."/>
            <person name="Paulsen I."/>
            <person name="Zhang H."/>
            <person name="Bastida-Corcuera F.D."/>
            <person name="Simoes-Barbosa A."/>
            <person name="Brown M.T."/>
            <person name="Hayes R.D."/>
            <person name="Mukherjee M."/>
            <person name="Okumura C.Y."/>
            <person name="Schneider R."/>
            <person name="Smith A.J."/>
            <person name="Vanacova S."/>
            <person name="Villalvazo M."/>
            <person name="Haas B.J."/>
            <person name="Pertea M."/>
            <person name="Feldblyum T.V."/>
            <person name="Utterback T.R."/>
            <person name="Shu C.L."/>
            <person name="Osoegawa K."/>
            <person name="de Jong P.J."/>
            <person name="Hrdy I."/>
            <person name="Horvathova L."/>
            <person name="Zubacova Z."/>
            <person name="Dolezal P."/>
            <person name="Malik S.B."/>
            <person name="Logsdon J.M. Jr."/>
            <person name="Henze K."/>
            <person name="Gupta A."/>
            <person name="Wang C.C."/>
            <person name="Dunne R.L."/>
            <person name="Upcroft J.A."/>
            <person name="Upcroft P."/>
            <person name="White O."/>
            <person name="Salzberg S.L."/>
            <person name="Tang P."/>
            <person name="Chiu C.-H."/>
            <person name="Lee Y.-S."/>
            <person name="Embley T.M."/>
            <person name="Coombs G.H."/>
            <person name="Mottram J.C."/>
            <person name="Tachezy J."/>
            <person name="Fraser-Liggett C.M."/>
            <person name="Johnson P.J."/>
        </authorList>
    </citation>
    <scope>NUCLEOTIDE SEQUENCE [LARGE SCALE GENOMIC DNA]</scope>
    <source>
        <strain evidence="3">G3</strain>
    </source>
</reference>
<keyword evidence="1" id="KW-0812">Transmembrane</keyword>
<keyword evidence="4" id="KW-1185">Reference proteome</keyword>
<name>A2DNU5_TRIV3</name>
<dbReference type="PANTHER" id="PTHR24159">
    <property type="match status" value="1"/>
</dbReference>
<dbReference type="Pfam" id="PF12796">
    <property type="entry name" value="Ank_2"/>
    <property type="match status" value="1"/>
</dbReference>
<dbReference type="InterPro" id="IPR020683">
    <property type="entry name" value="DUF3447"/>
</dbReference>
<keyword evidence="1" id="KW-0472">Membrane</keyword>
<dbReference type="InterPro" id="IPR002110">
    <property type="entry name" value="Ankyrin_rpt"/>
</dbReference>
<dbReference type="RefSeq" id="XP_001578926.1">
    <property type="nucleotide sequence ID" value="XM_001578876.1"/>
</dbReference>
<dbReference type="EMBL" id="DS113224">
    <property type="protein sequence ID" value="EAY17940.1"/>
    <property type="molecule type" value="Genomic_DNA"/>
</dbReference>
<dbReference type="InterPro" id="IPR036770">
    <property type="entry name" value="Ankyrin_rpt-contain_sf"/>
</dbReference>
<dbReference type="Pfam" id="PF11929">
    <property type="entry name" value="DUF3447"/>
    <property type="match status" value="1"/>
</dbReference>
<dbReference type="SMART" id="SM00248">
    <property type="entry name" value="ANK"/>
    <property type="match status" value="4"/>
</dbReference>
<dbReference type="KEGG" id="tva:5463443"/>
<dbReference type="Gene3D" id="1.25.40.20">
    <property type="entry name" value="Ankyrin repeat-containing domain"/>
    <property type="match status" value="1"/>
</dbReference>
<dbReference type="SUPFAM" id="SSF48403">
    <property type="entry name" value="Ankyrin repeat"/>
    <property type="match status" value="1"/>
</dbReference>
<dbReference type="VEuPathDB" id="TrichDB:TVAGG3_0289160"/>
<evidence type="ECO:0000313" key="4">
    <source>
        <dbReference type="Proteomes" id="UP000001542"/>
    </source>
</evidence>
<evidence type="ECO:0000259" key="2">
    <source>
        <dbReference type="Pfam" id="PF11929"/>
    </source>
</evidence>
<sequence>MSDEEIYISLDEATINENFDILSDIENDIWYMNPEYLDYYIEKILTFLRTNVRMGIYILESISNAFLNNPRLIVEYGRMYQAVYGIAPYNKAKYLFEHYLYLEKTFDYQIRTSCSLTLEETLEIYSDKKQRMIFDDDFDSLYHAISNDQFSISDDFNLRPLCPGELSLINAAARFNAPAIFKFIYMNHTLINEETLYNAVLGGNLEIIRIVMQTVTNTSKAMKAAIISHRTDIMQFLIENFDQAIDPGDALEYGNTKAFCYAYSKYAFDYLTYLQFAGLSSNCFAFEMMLRIIQKKTMLNFDTLQNIFIGICKGGSMHLFKLFFKNFGFRSYVNGAVVCAKYDNFEILSEIIKKDKKVALDQNCINYACLEGSYRCIELLLKNGADITLDSIEATMRIGSLKCFELIFSKYMEKFKNRVGKLTVNSMNELMTSIASNDNVDFMNIYLKYSSDYWNSHKLLDPYQFLNLAALYNSPNIMRELFSLSYKPGSYVEMMMSCLKSSSLECLKILVENGANVNEVNAQGYTVLMHSVLLNNVEFVSYLLSIDASVWIKNKYGETCYKMARIKEFKDLKIMILESIPRPLLPLFYLVESQNIRYAVIFFIFVFGLILALIF</sequence>
<feature type="domain" description="DUF3447" evidence="2">
    <location>
        <begin position="190"/>
        <end position="261"/>
    </location>
</feature>
<evidence type="ECO:0000313" key="3">
    <source>
        <dbReference type="EMBL" id="EAY17940.1"/>
    </source>
</evidence>
<dbReference type="Proteomes" id="UP000001542">
    <property type="component" value="Unassembled WGS sequence"/>
</dbReference>
<protein>
    <recommendedName>
        <fullName evidence="2">DUF3447 domain-containing protein</fullName>
    </recommendedName>
</protein>
<reference evidence="3" key="1">
    <citation type="submission" date="2006-10" db="EMBL/GenBank/DDBJ databases">
        <authorList>
            <person name="Amadeo P."/>
            <person name="Zhao Q."/>
            <person name="Wortman J."/>
            <person name="Fraser-Liggett C."/>
            <person name="Carlton J."/>
        </authorList>
    </citation>
    <scope>NUCLEOTIDE SEQUENCE</scope>
    <source>
        <strain evidence="3">G3</strain>
    </source>
</reference>
<feature type="transmembrane region" description="Helical" evidence="1">
    <location>
        <begin position="596"/>
        <end position="614"/>
    </location>
</feature>
<dbReference type="VEuPathDB" id="TrichDB:TVAG_225660"/>
<dbReference type="PANTHER" id="PTHR24159:SF5">
    <property type="entry name" value="ANK_REP_REGION DOMAIN-CONTAINING PROTEIN"/>
    <property type="match status" value="1"/>
</dbReference>
<dbReference type="InParanoid" id="A2DNU5"/>
<accession>A2DNU5</accession>
<dbReference type="AlphaFoldDB" id="A2DNU5"/>
<organism evidence="3 4">
    <name type="scientific">Trichomonas vaginalis (strain ATCC PRA-98 / G3)</name>
    <dbReference type="NCBI Taxonomy" id="412133"/>
    <lineage>
        <taxon>Eukaryota</taxon>
        <taxon>Metamonada</taxon>
        <taxon>Parabasalia</taxon>
        <taxon>Trichomonadida</taxon>
        <taxon>Trichomonadidae</taxon>
        <taxon>Trichomonas</taxon>
    </lineage>
</organism>
<evidence type="ECO:0000256" key="1">
    <source>
        <dbReference type="SAM" id="Phobius"/>
    </source>
</evidence>
<proteinExistence type="predicted"/>
<keyword evidence="1" id="KW-1133">Transmembrane helix</keyword>
<gene>
    <name evidence="3" type="ORF">TVAG_225660</name>
</gene>
<dbReference type="SMR" id="A2DNU5"/>